<dbReference type="GO" id="GO:0042393">
    <property type="term" value="F:histone binding"/>
    <property type="evidence" value="ECO:0007669"/>
    <property type="project" value="TreeGrafter"/>
</dbReference>
<dbReference type="GO" id="GO:0003677">
    <property type="term" value="F:DNA binding"/>
    <property type="evidence" value="ECO:0007669"/>
    <property type="project" value="TreeGrafter"/>
</dbReference>
<feature type="region of interest" description="Disordered" evidence="4">
    <location>
        <begin position="1"/>
        <end position="38"/>
    </location>
</feature>
<keyword evidence="7" id="KW-1185">Reference proteome</keyword>
<dbReference type="Pfam" id="PF00176">
    <property type="entry name" value="SNF2-rel_dom"/>
    <property type="match status" value="1"/>
</dbReference>
<dbReference type="InterPro" id="IPR038718">
    <property type="entry name" value="SNF2-like_sf"/>
</dbReference>
<dbReference type="InterPro" id="IPR002464">
    <property type="entry name" value="DNA/RNA_helicase_DEAH_CS"/>
</dbReference>
<dbReference type="GO" id="GO:0140658">
    <property type="term" value="F:ATP-dependent chromatin remodeler activity"/>
    <property type="evidence" value="ECO:0007669"/>
    <property type="project" value="TreeGrafter"/>
</dbReference>
<sequence length="361" mass="40915">VQKLPEENRHGRASQSGLRLGRRGRERRGEEREQPDFVTSTGGTLHLYQLEGLNWLRFSWAQGTDTILADEMGLGKTIQTIVLPLLALQRGGPFLVSAPLSTIINWEREFEMWAPDFYVVTYTGDKDSRAPIKFHVLLTSYELVTIDQTALKSIDWACLVVDEAHRLKNNQSKVPSCGRAVIGLLLTGTPLQNNLEELFHLLNFLTNLDGFLEEFADISKEDQIKKLHDLLGPHMLRRLKADVFKNMPAKTELIVRVELSPMQKKYYKLILTKNFEALNSKGGGNQVSLLNIMMDLKKCCNHPYLFPVASMVRSEPFGSALTKASGKLTLLQKMLRKLKEQGHRVLVFSQVPARTKTHTHI</sequence>
<dbReference type="PROSITE" id="PS51192">
    <property type="entry name" value="HELICASE_ATP_BIND_1"/>
    <property type="match status" value="1"/>
</dbReference>
<name>A0A672J3F5_SALFA</name>
<dbReference type="SMART" id="SM00487">
    <property type="entry name" value="DEXDc"/>
    <property type="match status" value="1"/>
</dbReference>
<dbReference type="SUPFAM" id="SSF52540">
    <property type="entry name" value="P-loop containing nucleoside triphosphate hydrolases"/>
    <property type="match status" value="2"/>
</dbReference>
<feature type="compositionally biased region" description="Basic and acidic residues" evidence="4">
    <location>
        <begin position="1"/>
        <end position="10"/>
    </location>
</feature>
<dbReference type="AlphaFoldDB" id="A0A672J3F5"/>
<dbReference type="Gene3D" id="3.40.50.10810">
    <property type="entry name" value="Tandem AAA-ATPase domain"/>
    <property type="match status" value="1"/>
</dbReference>
<evidence type="ECO:0000313" key="6">
    <source>
        <dbReference type="Ensembl" id="ENSSFAP00005047834.1"/>
    </source>
</evidence>
<evidence type="ECO:0000256" key="1">
    <source>
        <dbReference type="ARBA" id="ARBA00004123"/>
    </source>
</evidence>
<keyword evidence="3" id="KW-0539">Nucleus</keyword>
<dbReference type="OMA" id="WISEFTK"/>
<dbReference type="GO" id="GO:0003682">
    <property type="term" value="F:chromatin binding"/>
    <property type="evidence" value="ECO:0007669"/>
    <property type="project" value="TreeGrafter"/>
</dbReference>
<dbReference type="InterPro" id="IPR027417">
    <property type="entry name" value="P-loop_NTPase"/>
</dbReference>
<comment type="subcellular location">
    <subcellularLocation>
        <location evidence="1">Nucleus</location>
    </subcellularLocation>
</comment>
<evidence type="ECO:0000313" key="7">
    <source>
        <dbReference type="Proteomes" id="UP000472267"/>
    </source>
</evidence>
<dbReference type="InParanoid" id="A0A672J3F5"/>
<reference evidence="6" key="3">
    <citation type="submission" date="2025-09" db="UniProtKB">
        <authorList>
            <consortium name="Ensembl"/>
        </authorList>
    </citation>
    <scope>IDENTIFICATION</scope>
</reference>
<dbReference type="GO" id="GO:0005524">
    <property type="term" value="F:ATP binding"/>
    <property type="evidence" value="ECO:0007669"/>
    <property type="project" value="InterPro"/>
</dbReference>
<dbReference type="Ensembl" id="ENSSFAT00005049441.1">
    <property type="protein sequence ID" value="ENSSFAP00005047834.1"/>
    <property type="gene ID" value="ENSSFAG00005023252.1"/>
</dbReference>
<dbReference type="PANTHER" id="PTHR45623:SF9">
    <property type="entry name" value="CHROMODOMAIN-HELICASE-DNA-BINDING PROTEIN 3"/>
    <property type="match status" value="1"/>
</dbReference>
<dbReference type="InterPro" id="IPR014001">
    <property type="entry name" value="Helicase_ATP-bd"/>
</dbReference>
<accession>A0A672J3F5</accession>
<dbReference type="InterPro" id="IPR000330">
    <property type="entry name" value="SNF2_N"/>
</dbReference>
<dbReference type="Gene3D" id="3.40.50.300">
    <property type="entry name" value="P-loop containing nucleotide triphosphate hydrolases"/>
    <property type="match status" value="1"/>
</dbReference>
<proteinExistence type="predicted"/>
<dbReference type="PROSITE" id="PS00690">
    <property type="entry name" value="DEAH_ATP_HELICASE"/>
    <property type="match status" value="1"/>
</dbReference>
<keyword evidence="2" id="KW-0378">Hydrolase</keyword>
<evidence type="ECO:0000259" key="5">
    <source>
        <dbReference type="PROSITE" id="PS51192"/>
    </source>
</evidence>
<evidence type="ECO:0000256" key="3">
    <source>
        <dbReference type="ARBA" id="ARBA00023242"/>
    </source>
</evidence>
<dbReference type="GO" id="GO:0016887">
    <property type="term" value="F:ATP hydrolysis activity"/>
    <property type="evidence" value="ECO:0007669"/>
    <property type="project" value="TreeGrafter"/>
</dbReference>
<organism evidence="6 7">
    <name type="scientific">Salarias fasciatus</name>
    <name type="common">Jewelled blenny</name>
    <name type="synonym">Blennius fasciatus</name>
    <dbReference type="NCBI Taxonomy" id="181472"/>
    <lineage>
        <taxon>Eukaryota</taxon>
        <taxon>Metazoa</taxon>
        <taxon>Chordata</taxon>
        <taxon>Craniata</taxon>
        <taxon>Vertebrata</taxon>
        <taxon>Euteleostomi</taxon>
        <taxon>Actinopterygii</taxon>
        <taxon>Neopterygii</taxon>
        <taxon>Teleostei</taxon>
        <taxon>Neoteleostei</taxon>
        <taxon>Acanthomorphata</taxon>
        <taxon>Ovalentaria</taxon>
        <taxon>Blenniimorphae</taxon>
        <taxon>Blenniiformes</taxon>
        <taxon>Blennioidei</taxon>
        <taxon>Blenniidae</taxon>
        <taxon>Salariinae</taxon>
        <taxon>Salarias</taxon>
    </lineage>
</organism>
<evidence type="ECO:0000256" key="2">
    <source>
        <dbReference type="ARBA" id="ARBA00022801"/>
    </source>
</evidence>
<dbReference type="PANTHER" id="PTHR45623">
    <property type="entry name" value="CHROMODOMAIN-HELICASE-DNA-BINDING PROTEIN 3-RELATED-RELATED"/>
    <property type="match status" value="1"/>
</dbReference>
<dbReference type="GO" id="GO:0016581">
    <property type="term" value="C:NuRD complex"/>
    <property type="evidence" value="ECO:0007669"/>
    <property type="project" value="TreeGrafter"/>
</dbReference>
<reference evidence="6" key="2">
    <citation type="submission" date="2025-08" db="UniProtKB">
        <authorList>
            <consortium name="Ensembl"/>
        </authorList>
    </citation>
    <scope>IDENTIFICATION</scope>
</reference>
<feature type="domain" description="Helicase ATP-binding" evidence="5">
    <location>
        <begin position="57"/>
        <end position="208"/>
    </location>
</feature>
<evidence type="ECO:0000256" key="4">
    <source>
        <dbReference type="SAM" id="MobiDB-lite"/>
    </source>
</evidence>
<reference evidence="6" key="1">
    <citation type="submission" date="2019-06" db="EMBL/GenBank/DDBJ databases">
        <authorList>
            <consortium name="Wellcome Sanger Institute Data Sharing"/>
        </authorList>
    </citation>
    <scope>NUCLEOTIDE SEQUENCE [LARGE SCALE GENOMIC DNA]</scope>
</reference>
<protein>
    <recommendedName>
        <fullName evidence="5">Helicase ATP-binding domain-containing protein</fullName>
    </recommendedName>
</protein>
<dbReference type="Proteomes" id="UP000472267">
    <property type="component" value="Chromosome 3"/>
</dbReference>